<proteinExistence type="inferred from homology"/>
<dbReference type="Pfam" id="PF00144">
    <property type="entry name" value="Beta-lactamase"/>
    <property type="match status" value="1"/>
</dbReference>
<dbReference type="InParanoid" id="A0A0U5JEC7"/>
<keyword evidence="10" id="KW-1185">Reference proteome</keyword>
<protein>
    <recommendedName>
        <fullName evidence="5">Beta-lactamase</fullName>
        <ecNumber evidence="5">3.5.2.6</ecNumber>
    </recommendedName>
</protein>
<organism evidence="9 10">
    <name type="scientific">Candidatus Protochlamydia naegleriophila</name>
    <dbReference type="NCBI Taxonomy" id="389348"/>
    <lineage>
        <taxon>Bacteria</taxon>
        <taxon>Pseudomonadati</taxon>
        <taxon>Chlamydiota</taxon>
        <taxon>Chlamydiia</taxon>
        <taxon>Parachlamydiales</taxon>
        <taxon>Parachlamydiaceae</taxon>
        <taxon>Candidatus Protochlamydia</taxon>
    </lineage>
</organism>
<evidence type="ECO:0000259" key="8">
    <source>
        <dbReference type="Pfam" id="PF11954"/>
    </source>
</evidence>
<dbReference type="PATRIC" id="fig|389348.3.peg.1233"/>
<gene>
    <name evidence="9" type="ORF">PNK_1118</name>
</gene>
<dbReference type="Pfam" id="PF11954">
    <property type="entry name" value="DUF3471"/>
    <property type="match status" value="1"/>
</dbReference>
<dbReference type="GO" id="GO:0017001">
    <property type="term" value="P:antibiotic catabolic process"/>
    <property type="evidence" value="ECO:0007669"/>
    <property type="project" value="InterPro"/>
</dbReference>
<evidence type="ECO:0000256" key="4">
    <source>
        <dbReference type="ARBA" id="ARBA00023251"/>
    </source>
</evidence>
<reference evidence="10" key="1">
    <citation type="submission" date="2015-09" db="EMBL/GenBank/DDBJ databases">
        <authorList>
            <person name="Bertelli C."/>
        </authorList>
    </citation>
    <scope>NUCLEOTIDE SEQUENCE [LARGE SCALE GENOMIC DNA]</scope>
    <source>
        <strain evidence="10">KNic</strain>
    </source>
</reference>
<dbReference type="GO" id="GO:0030288">
    <property type="term" value="C:outer membrane-bounded periplasmic space"/>
    <property type="evidence" value="ECO:0007669"/>
    <property type="project" value="InterPro"/>
</dbReference>
<dbReference type="SUPFAM" id="SSF56601">
    <property type="entry name" value="beta-lactamase/transpeptidase-like"/>
    <property type="match status" value="1"/>
</dbReference>
<evidence type="ECO:0000313" key="9">
    <source>
        <dbReference type="EMBL" id="CUI16735.1"/>
    </source>
</evidence>
<name>A0A0U5JEC7_9BACT</name>
<dbReference type="InterPro" id="IPR050491">
    <property type="entry name" value="AmpC-like"/>
</dbReference>
<dbReference type="Gene3D" id="2.40.128.600">
    <property type="match status" value="1"/>
</dbReference>
<evidence type="ECO:0000313" key="10">
    <source>
        <dbReference type="Proteomes" id="UP000069902"/>
    </source>
</evidence>
<evidence type="ECO:0000256" key="1">
    <source>
        <dbReference type="ARBA" id="ARBA00001526"/>
    </source>
</evidence>
<dbReference type="GO" id="GO:0008800">
    <property type="term" value="F:beta-lactamase activity"/>
    <property type="evidence" value="ECO:0007669"/>
    <property type="project" value="UniProtKB-UniRule"/>
</dbReference>
<sequence length="511" mass="57797">MLKKPLFLSFILGCSLLLAPAKGYSQKAAKEADSRLSPSFLTNFESYAEGARLAWQVPGMAIGIVKDNQTVFAKGFGVKELDGTEEVTPATLFEIGSISKSFTATLVAMMIDEGRLNWDGAVIDYLPDFILYDPWVTKAFQIQDLLAQRSGLAPHAGDGQVYFGATRQTLINHLRFIKPVSSFRSQYAYQNSFFVVAGEILKLVSGLSWEELVKERLFMPLGMKDSNTSLKDYKAYKDINQLHKRIGGQIKKLPADYPYRSVYTTFGPAGGINSTIVDMTQWLKLQLNKGTFKEAPLVTKNNLQRLHKRYILTEQFLDSDNYYGLGLCIRDYSPYSIVWHDGGTAGFSSMMAFIPEENLGIVILTNASNIKLGHALALQFFDLYYRHPSRDWSKELLEKQMLAERKEKEKLKQPVNPEPPLALDKYTGIYSNPVFGKVEVDIHQQKLHLTMGANHTEFLLEHWNRDSFELLWPALEEDGKMFITFTIDTEGQAAQFTIPSLDEGNNLFKRL</sequence>
<evidence type="ECO:0000259" key="7">
    <source>
        <dbReference type="Pfam" id="PF00144"/>
    </source>
</evidence>
<dbReference type="RefSeq" id="WP_059060809.1">
    <property type="nucleotide sequence ID" value="NZ_LN879502.1"/>
</dbReference>
<dbReference type="STRING" id="389348.PNK_1118"/>
<dbReference type="InterPro" id="IPR012338">
    <property type="entry name" value="Beta-lactam/transpept-like"/>
</dbReference>
<feature type="domain" description="Beta-lactamase-related" evidence="7">
    <location>
        <begin position="56"/>
        <end position="368"/>
    </location>
</feature>
<dbReference type="PANTHER" id="PTHR46825:SF15">
    <property type="entry name" value="BETA-LACTAMASE-RELATED DOMAIN-CONTAINING PROTEIN"/>
    <property type="match status" value="1"/>
</dbReference>
<evidence type="ECO:0000256" key="2">
    <source>
        <dbReference type="ARBA" id="ARBA00007840"/>
    </source>
</evidence>
<feature type="chain" id="PRO_5006860428" description="Beta-lactamase" evidence="6">
    <location>
        <begin position="24"/>
        <end position="511"/>
    </location>
</feature>
<comment type="catalytic activity">
    <reaction evidence="1 5">
        <text>a beta-lactam + H2O = a substituted beta-amino acid</text>
        <dbReference type="Rhea" id="RHEA:20401"/>
        <dbReference type="ChEBI" id="CHEBI:15377"/>
        <dbReference type="ChEBI" id="CHEBI:35627"/>
        <dbReference type="ChEBI" id="CHEBI:140347"/>
        <dbReference type="EC" id="3.5.2.6"/>
    </reaction>
</comment>
<keyword evidence="3 5" id="KW-0378">Hydrolase</keyword>
<dbReference type="AlphaFoldDB" id="A0A0U5JEC7"/>
<evidence type="ECO:0000256" key="3">
    <source>
        <dbReference type="ARBA" id="ARBA00022801"/>
    </source>
</evidence>
<feature type="signal peptide" evidence="6">
    <location>
        <begin position="1"/>
        <end position="23"/>
    </location>
</feature>
<dbReference type="EC" id="3.5.2.6" evidence="5"/>
<dbReference type="InterPro" id="IPR001586">
    <property type="entry name" value="Beta-lactam_class-C_AS"/>
</dbReference>
<keyword evidence="6" id="KW-0732">Signal</keyword>
<evidence type="ECO:0000256" key="5">
    <source>
        <dbReference type="RuleBase" id="RU361140"/>
    </source>
</evidence>
<feature type="domain" description="Peptidase S12 Pab87-related C-terminal" evidence="8">
    <location>
        <begin position="413"/>
        <end position="499"/>
    </location>
</feature>
<comment type="similarity">
    <text evidence="2 5">Belongs to the class-C beta-lactamase family.</text>
</comment>
<dbReference type="Gene3D" id="3.40.710.10">
    <property type="entry name" value="DD-peptidase/beta-lactamase superfamily"/>
    <property type="match status" value="1"/>
</dbReference>
<dbReference type="KEGG" id="pnl:PNK_1118"/>
<keyword evidence="4 5" id="KW-0046">Antibiotic resistance</keyword>
<dbReference type="GO" id="GO:0046677">
    <property type="term" value="P:response to antibiotic"/>
    <property type="evidence" value="ECO:0007669"/>
    <property type="project" value="UniProtKB-UniRule"/>
</dbReference>
<dbReference type="InterPro" id="IPR021860">
    <property type="entry name" value="Peptidase_S12_Pab87-rel_C"/>
</dbReference>
<evidence type="ECO:0000256" key="6">
    <source>
        <dbReference type="SAM" id="SignalP"/>
    </source>
</evidence>
<accession>A0A0U5JEC7</accession>
<dbReference type="Proteomes" id="UP000069902">
    <property type="component" value="Chromosome cPNK"/>
</dbReference>
<dbReference type="PANTHER" id="PTHR46825">
    <property type="entry name" value="D-ALANYL-D-ALANINE-CARBOXYPEPTIDASE/ENDOPEPTIDASE AMPH"/>
    <property type="match status" value="1"/>
</dbReference>
<dbReference type="PROSITE" id="PS00336">
    <property type="entry name" value="BETA_LACTAMASE_C"/>
    <property type="match status" value="1"/>
</dbReference>
<dbReference type="EMBL" id="LN879502">
    <property type="protein sequence ID" value="CUI16735.1"/>
    <property type="molecule type" value="Genomic_DNA"/>
</dbReference>
<dbReference type="InterPro" id="IPR001466">
    <property type="entry name" value="Beta-lactam-related"/>
</dbReference>